<evidence type="ECO:0000313" key="3">
    <source>
        <dbReference type="Proteomes" id="UP000663193"/>
    </source>
</evidence>
<proteinExistence type="predicted"/>
<organism evidence="2 3">
    <name type="scientific">Phaeosphaeria nodorum (strain SN15 / ATCC MYA-4574 / FGSC 10173)</name>
    <name type="common">Glume blotch fungus</name>
    <name type="synonym">Parastagonospora nodorum</name>
    <dbReference type="NCBI Taxonomy" id="321614"/>
    <lineage>
        <taxon>Eukaryota</taxon>
        <taxon>Fungi</taxon>
        <taxon>Dikarya</taxon>
        <taxon>Ascomycota</taxon>
        <taxon>Pezizomycotina</taxon>
        <taxon>Dothideomycetes</taxon>
        <taxon>Pleosporomycetidae</taxon>
        <taxon>Pleosporales</taxon>
        <taxon>Pleosporineae</taxon>
        <taxon>Phaeosphaeriaceae</taxon>
        <taxon>Parastagonospora</taxon>
    </lineage>
</organism>
<dbReference type="VEuPathDB" id="FungiDB:JI435_303500"/>
<dbReference type="AlphaFoldDB" id="A0A7U2I506"/>
<reference evidence="3" key="1">
    <citation type="journal article" date="2021" name="BMC Genomics">
        <title>Chromosome-level genome assembly and manually-curated proteome of model necrotroph Parastagonospora nodorum Sn15 reveals a genome-wide trove of candidate effector homologs, and redundancy of virulence-related functions within an accessory chromosome.</title>
        <authorList>
            <person name="Bertazzoni S."/>
            <person name="Jones D.A.B."/>
            <person name="Phan H.T."/>
            <person name="Tan K.-C."/>
            <person name="Hane J.K."/>
        </authorList>
    </citation>
    <scope>NUCLEOTIDE SEQUENCE [LARGE SCALE GENOMIC DNA]</scope>
    <source>
        <strain evidence="3">SN15 / ATCC MYA-4574 / FGSC 10173)</strain>
    </source>
</reference>
<dbReference type="Proteomes" id="UP000663193">
    <property type="component" value="Chromosome 13"/>
</dbReference>
<sequence>MPGNKASSRDLEPTGIYQSCESEFSTSYLSSNTSRDKQTVQNAHLQRPINPSLHIYKTLHPNNPRRRITLWDIADTSPSNKPSPIFSHPTSNPPFPIPPSSQAQSRSPESRIQTIEKTSLLYSYRTYRRGQLRNSRRAAWGGTV</sequence>
<name>A0A7U2I506_PHANO</name>
<evidence type="ECO:0000256" key="1">
    <source>
        <dbReference type="SAM" id="MobiDB-lite"/>
    </source>
</evidence>
<gene>
    <name evidence="2" type="ORF">JI435_303500</name>
</gene>
<dbReference type="EMBL" id="CP069035">
    <property type="protein sequence ID" value="QRD02060.1"/>
    <property type="molecule type" value="Genomic_DNA"/>
</dbReference>
<evidence type="ECO:0000313" key="2">
    <source>
        <dbReference type="EMBL" id="QRD02060.1"/>
    </source>
</evidence>
<accession>A0A7U2I506</accession>
<feature type="region of interest" description="Disordered" evidence="1">
    <location>
        <begin position="71"/>
        <end position="111"/>
    </location>
</feature>
<keyword evidence="3" id="KW-1185">Reference proteome</keyword>
<protein>
    <submittedName>
        <fullName evidence="2">Uncharacterized protein</fullName>
    </submittedName>
</protein>
<feature type="compositionally biased region" description="Polar residues" evidence="1">
    <location>
        <begin position="102"/>
        <end position="111"/>
    </location>
</feature>